<evidence type="ECO:0000256" key="3">
    <source>
        <dbReference type="ARBA" id="ARBA00022801"/>
    </source>
</evidence>
<comment type="cofactor">
    <cofactor evidence="6">
        <name>Zn(2+)</name>
        <dbReference type="ChEBI" id="CHEBI:29105"/>
    </cofactor>
    <text evidence="6">Binds 1 zinc ion.</text>
</comment>
<dbReference type="InterPro" id="IPR011977">
    <property type="entry name" value="Pept_M3B_clade3"/>
</dbReference>
<keyword evidence="12" id="KW-1185">Reference proteome</keyword>
<evidence type="ECO:0000313" key="11">
    <source>
        <dbReference type="Proteomes" id="UP000317935"/>
    </source>
</evidence>
<dbReference type="InterPro" id="IPR013647">
    <property type="entry name" value="OligopepF_N_dom"/>
</dbReference>
<keyword evidence="4 6" id="KW-0862">Zinc</keyword>
<dbReference type="AlphaFoldDB" id="A0A6J4CZL7"/>
<evidence type="ECO:0000256" key="4">
    <source>
        <dbReference type="ARBA" id="ARBA00022833"/>
    </source>
</evidence>
<dbReference type="GO" id="GO:0006518">
    <property type="term" value="P:peptide metabolic process"/>
    <property type="evidence" value="ECO:0007669"/>
    <property type="project" value="TreeGrafter"/>
</dbReference>
<dbReference type="GO" id="GO:0046872">
    <property type="term" value="F:metal ion binding"/>
    <property type="evidence" value="ECO:0007669"/>
    <property type="project" value="UniProtKB-UniRule"/>
</dbReference>
<dbReference type="GeneID" id="56928443"/>
<keyword evidence="3 6" id="KW-0378">Hydrolase</keyword>
<evidence type="ECO:0000259" key="7">
    <source>
        <dbReference type="Pfam" id="PF01432"/>
    </source>
</evidence>
<feature type="domain" description="Peptidase M3A/M3B catalytic" evidence="7">
    <location>
        <begin position="195"/>
        <end position="577"/>
    </location>
</feature>
<dbReference type="GO" id="GO:0006508">
    <property type="term" value="P:proteolysis"/>
    <property type="evidence" value="ECO:0007669"/>
    <property type="project" value="UniProtKB-KW"/>
</dbReference>
<evidence type="ECO:0000256" key="2">
    <source>
        <dbReference type="ARBA" id="ARBA00022723"/>
    </source>
</evidence>
<dbReference type="InterPro" id="IPR045090">
    <property type="entry name" value="Pept_M3A_M3B"/>
</dbReference>
<dbReference type="OrthoDB" id="9766487at2"/>
<evidence type="ECO:0000313" key="12">
    <source>
        <dbReference type="Proteomes" id="UP000509742"/>
    </source>
</evidence>
<comment type="similarity">
    <text evidence="6">Belongs to the peptidase M3 family.</text>
</comment>
<evidence type="ECO:0000256" key="5">
    <source>
        <dbReference type="ARBA" id="ARBA00023049"/>
    </source>
</evidence>
<feature type="domain" description="Oligopeptidase F N-terminal" evidence="8">
    <location>
        <begin position="117"/>
        <end position="178"/>
    </location>
</feature>
<dbReference type="EMBL" id="AP023036">
    <property type="protein sequence ID" value="BCD46245.1"/>
    <property type="molecule type" value="Genomic_DNA"/>
</dbReference>
<evidence type="ECO:0000256" key="6">
    <source>
        <dbReference type="RuleBase" id="RU003435"/>
    </source>
</evidence>
<keyword evidence="2 6" id="KW-0479">Metal-binding</keyword>
<protein>
    <submittedName>
        <fullName evidence="10">Oligoendopeptidase F PepF</fullName>
    </submittedName>
</protein>
<dbReference type="SUPFAM" id="SSF55486">
    <property type="entry name" value="Metalloproteases ('zincins'), catalytic domain"/>
    <property type="match status" value="1"/>
</dbReference>
<name>A0A6J4CZL7_9HELI</name>
<evidence type="ECO:0000259" key="8">
    <source>
        <dbReference type="Pfam" id="PF08439"/>
    </source>
</evidence>
<keyword evidence="1 6" id="KW-0645">Protease</keyword>
<dbReference type="InterPro" id="IPR001567">
    <property type="entry name" value="Pept_M3A_M3B_dom"/>
</dbReference>
<evidence type="ECO:0000256" key="1">
    <source>
        <dbReference type="ARBA" id="ARBA00022670"/>
    </source>
</evidence>
<dbReference type="Pfam" id="PF01432">
    <property type="entry name" value="Peptidase_M3"/>
    <property type="match status" value="1"/>
</dbReference>
<dbReference type="CDD" id="cd09610">
    <property type="entry name" value="M3B_PepF"/>
    <property type="match status" value="1"/>
</dbReference>
<proteinExistence type="inferred from homology"/>
<evidence type="ECO:0000313" key="9">
    <source>
        <dbReference type="EMBL" id="BCD46245.1"/>
    </source>
</evidence>
<dbReference type="InterPro" id="IPR042088">
    <property type="entry name" value="OligoPept_F_C"/>
</dbReference>
<dbReference type="PANTHER" id="PTHR11804">
    <property type="entry name" value="PROTEASE M3 THIMET OLIGOPEPTIDASE-RELATED"/>
    <property type="match status" value="1"/>
</dbReference>
<evidence type="ECO:0000313" key="10">
    <source>
        <dbReference type="EMBL" id="BCD70584.1"/>
    </source>
</evidence>
<dbReference type="RefSeq" id="WP_006564879.1">
    <property type="nucleotide sequence ID" value="NZ_AP019774.1"/>
</dbReference>
<reference evidence="9 12" key="2">
    <citation type="submission" date="2020-04" db="EMBL/GenBank/DDBJ databases">
        <title>Genomic analysis of gastric non-Helicobacter pylori Helicobacters isolated in Japan.</title>
        <authorList>
            <person name="Suzuki M."/>
            <person name="Rimbara E."/>
        </authorList>
    </citation>
    <scope>NUCLEOTIDE SEQUENCE [LARGE SCALE GENOMIC DNA]</scope>
    <source>
        <strain evidence="9 12">NHP19-0020</strain>
    </source>
</reference>
<gene>
    <name evidence="10" type="primary">pepF</name>
    <name evidence="9" type="ORF">NHP190020_12840</name>
    <name evidence="10" type="ORF">SNTW_12290</name>
</gene>
<reference evidence="10 11" key="1">
    <citation type="submission" date="2019-06" db="EMBL/GenBank/DDBJ databases">
        <title>Complete genome sequence of Helicobacter suis SNTW101c.</title>
        <authorList>
            <person name="Rimbara E."/>
            <person name="Suzuki M."/>
            <person name="Matsui H."/>
            <person name="Nakamura M."/>
            <person name="Mori S."/>
            <person name="Shibayama K."/>
        </authorList>
    </citation>
    <scope>NUCLEOTIDE SEQUENCE [LARGE SCALE GENOMIC DNA]</scope>
    <source>
        <strain evidence="10 11">SNTW101c</strain>
    </source>
</reference>
<accession>A0A6J4CZL7</accession>
<dbReference type="GO" id="GO:0004222">
    <property type="term" value="F:metalloendopeptidase activity"/>
    <property type="evidence" value="ECO:0007669"/>
    <property type="project" value="InterPro"/>
</dbReference>
<dbReference type="Gene3D" id="1.10.1370.20">
    <property type="entry name" value="Oligoendopeptidase f, C-terminal domain"/>
    <property type="match status" value="1"/>
</dbReference>
<keyword evidence="5 6" id="KW-0482">Metalloprotease</keyword>
<organism evidence="10 11">
    <name type="scientific">Helicobacter suis</name>
    <dbReference type="NCBI Taxonomy" id="104628"/>
    <lineage>
        <taxon>Bacteria</taxon>
        <taxon>Pseudomonadati</taxon>
        <taxon>Campylobacterota</taxon>
        <taxon>Epsilonproteobacteria</taxon>
        <taxon>Campylobacterales</taxon>
        <taxon>Helicobacteraceae</taxon>
        <taxon>Helicobacter</taxon>
    </lineage>
</organism>
<dbReference type="EMBL" id="AP019774">
    <property type="protein sequence ID" value="BCD70584.1"/>
    <property type="molecule type" value="Genomic_DNA"/>
</dbReference>
<sequence>MANKQTQPSKELEHQWDLSALFANQEALDQHVSEWDQKVKAFEEKHAGSFAQVEPEAFEKILEEYEVLSEGVSRAMSYVFLIFCVDSKRSDLYSKYQLLCADMGQHLLFVENEFCILESAKQEAIIKSSPKYAYYLRLLLRQKPHMLSLPEEKVLLATSGVGVEAFSNLFDQVITSLKMPFQNKMISEEEILSELHNPDRKLRKLAQKTLTKTLKKNRLVLTYVLNMVRKDSHIDTKLRHYEKPESFRHLSNQIPQESVDSMLEIVEENYPLVHRYYKSKAKLLGYKLKDYDRYAPIEQKEAPLSYQDALDLVLKAYQNFSPKFYEIVSRGIKEGWVDSHPRPGKRGGAFSDSTVPSAHSFVLLNFTGNRRSAFTIAHEFGHMIHQTLSKQVGYLNTNTPLTTSETASVFGEMLLFESLKKDLDKKELRGIYAGKLEDMFSTMFRQVVMTNFERRIHSSGGEFEELTAKDFDRIWQEENAKMFGKSVKLSKNYARWWSYIPHFIHSPFYCYSYSYGQLLVLALFGLYRKKKTTAEKQEFVDTYTTFLSKGGSVSPEELVGMFGFDITDKEFWKIGMGEVEKMLEEFEGLLDGCAAKV</sequence>
<dbReference type="Proteomes" id="UP000509742">
    <property type="component" value="Chromosome"/>
</dbReference>
<dbReference type="Pfam" id="PF08439">
    <property type="entry name" value="Peptidase_M3_N"/>
    <property type="match status" value="1"/>
</dbReference>
<dbReference type="NCBIfam" id="TIGR02290">
    <property type="entry name" value="M3_fam_3"/>
    <property type="match status" value="1"/>
</dbReference>
<dbReference type="PANTHER" id="PTHR11804:SF5">
    <property type="entry name" value="OLIGOENDOPEPTIDASE F"/>
    <property type="match status" value="1"/>
</dbReference>
<dbReference type="Gene3D" id="1.20.140.70">
    <property type="entry name" value="Oligopeptidase f, N-terminal domain"/>
    <property type="match status" value="1"/>
</dbReference>
<dbReference type="Proteomes" id="UP000317935">
    <property type="component" value="Chromosome"/>
</dbReference>